<organism evidence="1">
    <name type="scientific">Saccharolobus islandicus</name>
    <name type="common">Sulfolobus islandicus</name>
    <dbReference type="NCBI Taxonomy" id="43080"/>
    <lineage>
        <taxon>Archaea</taxon>
        <taxon>Thermoproteota</taxon>
        <taxon>Thermoprotei</taxon>
        <taxon>Sulfolobales</taxon>
        <taxon>Sulfolobaceae</taxon>
        <taxon>Saccharolobus</taxon>
    </lineage>
</organism>
<accession>R7RBF1</accession>
<dbReference type="EMBL" id="AJ748323">
    <property type="protein sequence ID" value="CDF47323.1"/>
    <property type="molecule type" value="Genomic_DNA"/>
</dbReference>
<protein>
    <submittedName>
        <fullName evidence="1">Plasmid pARN4</fullName>
    </submittedName>
</protein>
<name>R7RBF1_SACIS</name>
<reference evidence="1" key="1">
    <citation type="journal article" date="2004" name="Archaea">
        <title>Genomic comparison of archaeal conjugative plasmids from Sulfolobus.</title>
        <authorList>
            <person name="Greve B."/>
            <person name="Jensen S."/>
            <person name="Bruegger K."/>
            <person name="Zillig W."/>
            <person name="Garrett R.A."/>
        </authorList>
    </citation>
    <scope>NUCLEOTIDE SEQUENCE [LARGE SCALE GENOMIC DNA]</scope>
    <source>
        <plasmid evidence="1">pARN4</plasmid>
    </source>
</reference>
<keyword evidence="1" id="KW-0614">Plasmid</keyword>
<geneLocation type="plasmid" evidence="1">
    <name>pARN4</name>
</geneLocation>
<sequence length="43" mass="5046">MKKSVLFTLLINIYDDLDYCSCFAARKKLEYLIKEITGGEDRK</sequence>
<dbReference type="AlphaFoldDB" id="R7RBF1"/>
<evidence type="ECO:0000313" key="1">
    <source>
        <dbReference type="EMBL" id="CDF47323.1"/>
    </source>
</evidence>
<proteinExistence type="predicted"/>